<dbReference type="EMBL" id="AQHN01000086">
    <property type="protein sequence ID" value="ENN84841.1"/>
    <property type="molecule type" value="Genomic_DNA"/>
</dbReference>
<reference evidence="1 2" key="1">
    <citation type="journal article" date="2012" name="BMC Genomics">
        <title>Genomic basis of broad host range and environmental adaptability of Rhizobium tropici CIAT 899 and Rhizobium sp. PRF 81 which are used in inoculants for common bean (Phaseolus vulgaris L.).</title>
        <authorList>
            <person name="Ormeno-Orrillo E."/>
            <person name="Menna P."/>
            <person name="Almeida L.G."/>
            <person name="Ollero F.J."/>
            <person name="Nicolas M.F."/>
            <person name="Pains Rodrigues E."/>
            <person name="Shigueyoshi Nakatani A."/>
            <person name="Silva Batista J.S."/>
            <person name="Oliveira Chueire L.M."/>
            <person name="Souza R.C."/>
            <person name="Ribeiro Vasconcelos A.T."/>
            <person name="Megias M."/>
            <person name="Hungria M."/>
            <person name="Martinez-Romero E."/>
        </authorList>
    </citation>
    <scope>NUCLEOTIDE SEQUENCE [LARGE SCALE GENOMIC DNA]</scope>
    <source>
        <strain evidence="1 2">PRF 81</strain>
    </source>
</reference>
<evidence type="ECO:0000313" key="1">
    <source>
        <dbReference type="EMBL" id="ENN84841.1"/>
    </source>
</evidence>
<organism evidence="1 2">
    <name type="scientific">Rhizobium freirei PRF 81</name>
    <dbReference type="NCBI Taxonomy" id="363754"/>
    <lineage>
        <taxon>Bacteria</taxon>
        <taxon>Pseudomonadati</taxon>
        <taxon>Pseudomonadota</taxon>
        <taxon>Alphaproteobacteria</taxon>
        <taxon>Hyphomicrobiales</taxon>
        <taxon>Rhizobiaceae</taxon>
        <taxon>Rhizobium/Agrobacterium group</taxon>
        <taxon>Rhizobium</taxon>
    </lineage>
</organism>
<evidence type="ECO:0000313" key="2">
    <source>
        <dbReference type="Proteomes" id="UP000012429"/>
    </source>
</evidence>
<proteinExistence type="predicted"/>
<keyword evidence="2" id="KW-1185">Reference proteome</keyword>
<dbReference type="Proteomes" id="UP000012429">
    <property type="component" value="Unassembled WGS sequence"/>
</dbReference>
<name>N6UVQ7_9HYPH</name>
<sequence>MLQQAELGWSYMNRPAVSAHTMRGHIQFNVLKGKQFVMPGNGTPTRAVQDSADARQRYLSRSANMLIVIESDRVSLSYFISNRRNRNDRH</sequence>
<dbReference type="PATRIC" id="fig|363754.4.peg.5690"/>
<dbReference type="AlphaFoldDB" id="N6UVQ7"/>
<gene>
    <name evidence="1" type="ORF">RHSP_75406</name>
</gene>
<protein>
    <submittedName>
        <fullName evidence="1">Uncharacterized protein</fullName>
    </submittedName>
</protein>
<accession>N6UVQ7</accession>
<comment type="caution">
    <text evidence="1">The sequence shown here is derived from an EMBL/GenBank/DDBJ whole genome shotgun (WGS) entry which is preliminary data.</text>
</comment>